<protein>
    <submittedName>
        <fullName evidence="2">2519_t:CDS:1</fullName>
    </submittedName>
</protein>
<evidence type="ECO:0000313" key="2">
    <source>
        <dbReference type="EMBL" id="CAG8459343.1"/>
    </source>
</evidence>
<gene>
    <name evidence="2" type="ORF">DEBURN_LOCUS2593</name>
</gene>
<accession>A0A9N8VS10</accession>
<dbReference type="PANTHER" id="PTHR39142">
    <property type="entry name" value="MID1P"/>
    <property type="match status" value="1"/>
</dbReference>
<feature type="transmembrane region" description="Helical" evidence="1">
    <location>
        <begin position="430"/>
        <end position="452"/>
    </location>
</feature>
<keyword evidence="1" id="KW-1133">Transmembrane helix</keyword>
<dbReference type="Proteomes" id="UP000789706">
    <property type="component" value="Unassembled WGS sequence"/>
</dbReference>
<keyword evidence="1" id="KW-0472">Membrane</keyword>
<proteinExistence type="predicted"/>
<dbReference type="InterPro" id="IPR024338">
    <property type="entry name" value="MID1/Yam8"/>
</dbReference>
<sequence>MYNYSTIQKRGLGFIMKRATITTTTIASTKTTLNTINTINTKSTSRSNSVSSSLFSPRPSIPIMDTKLKVYVSLDTNESKPGPNSTLSIKGYDIYNGFLSFNISSLEISSSSSNKIIYIGLFAPNQTEVTGDYNYQIGVSTNTDNSTALFRINDETINLSASFLTYIVDSNSVVGLYNSLCAYESNTPDNINITYSETTRGFIYPDKGKKVTISINNLKNGMNYTALVISKNINGKVNNITDNSNKDFHIDPILLHTKSLAYSVPANPLLPISKIIKFYDELAEEYFKNFTLTLSQFSCNKTHYSLVRSCNDCLESYKNWICAMTVPRCGDADFFSTSDDDNDFSDSSIIGGIARNANKSRIPKIDKEMVPGAYIEIPPCINLCYNTTQSYGIMNSPEKGSISNVTCNPMGSDWIKTNSATRNNLILFYWWKWIVGIIGIIEIIFQLGLLLLV</sequence>
<keyword evidence="3" id="KW-1185">Reference proteome</keyword>
<dbReference type="EMBL" id="CAJVPK010000145">
    <property type="protein sequence ID" value="CAG8459343.1"/>
    <property type="molecule type" value="Genomic_DNA"/>
</dbReference>
<evidence type="ECO:0000256" key="1">
    <source>
        <dbReference type="SAM" id="Phobius"/>
    </source>
</evidence>
<dbReference type="GO" id="GO:0005262">
    <property type="term" value="F:calcium channel activity"/>
    <property type="evidence" value="ECO:0007669"/>
    <property type="project" value="InterPro"/>
</dbReference>
<dbReference type="GO" id="GO:0098703">
    <property type="term" value="P:calcium ion import across plasma membrane"/>
    <property type="evidence" value="ECO:0007669"/>
    <property type="project" value="InterPro"/>
</dbReference>
<dbReference type="PANTHER" id="PTHR39142:SF1">
    <property type="entry name" value="AEL197CP"/>
    <property type="match status" value="1"/>
</dbReference>
<dbReference type="Pfam" id="PF12929">
    <property type="entry name" value="Mid1"/>
    <property type="match status" value="2"/>
</dbReference>
<evidence type="ECO:0000313" key="3">
    <source>
        <dbReference type="Proteomes" id="UP000789706"/>
    </source>
</evidence>
<keyword evidence="1" id="KW-0812">Transmembrane</keyword>
<organism evidence="2 3">
    <name type="scientific">Diversispora eburnea</name>
    <dbReference type="NCBI Taxonomy" id="1213867"/>
    <lineage>
        <taxon>Eukaryota</taxon>
        <taxon>Fungi</taxon>
        <taxon>Fungi incertae sedis</taxon>
        <taxon>Mucoromycota</taxon>
        <taxon>Glomeromycotina</taxon>
        <taxon>Glomeromycetes</taxon>
        <taxon>Diversisporales</taxon>
        <taxon>Diversisporaceae</taxon>
        <taxon>Diversispora</taxon>
    </lineage>
</organism>
<dbReference type="OrthoDB" id="5405745at2759"/>
<name>A0A9N8VS10_9GLOM</name>
<comment type="caution">
    <text evidence="2">The sequence shown here is derived from an EMBL/GenBank/DDBJ whole genome shotgun (WGS) entry which is preliminary data.</text>
</comment>
<dbReference type="AlphaFoldDB" id="A0A9N8VS10"/>
<reference evidence="2" key="1">
    <citation type="submission" date="2021-06" db="EMBL/GenBank/DDBJ databases">
        <authorList>
            <person name="Kallberg Y."/>
            <person name="Tangrot J."/>
            <person name="Rosling A."/>
        </authorList>
    </citation>
    <scope>NUCLEOTIDE SEQUENCE</scope>
    <source>
        <strain evidence="2">AZ414A</strain>
    </source>
</reference>